<proteinExistence type="predicted"/>
<reference evidence="2" key="1">
    <citation type="submission" date="2022-11" db="UniProtKB">
        <authorList>
            <consortium name="WormBaseParasite"/>
        </authorList>
    </citation>
    <scope>IDENTIFICATION</scope>
</reference>
<keyword evidence="1" id="KW-1185">Reference proteome</keyword>
<organism evidence="1 2">
    <name type="scientific">Romanomermis culicivorax</name>
    <name type="common">Nematode worm</name>
    <dbReference type="NCBI Taxonomy" id="13658"/>
    <lineage>
        <taxon>Eukaryota</taxon>
        <taxon>Metazoa</taxon>
        <taxon>Ecdysozoa</taxon>
        <taxon>Nematoda</taxon>
        <taxon>Enoplea</taxon>
        <taxon>Dorylaimia</taxon>
        <taxon>Mermithida</taxon>
        <taxon>Mermithoidea</taxon>
        <taxon>Mermithidae</taxon>
        <taxon>Romanomermis</taxon>
    </lineage>
</organism>
<dbReference type="WBParaSite" id="nRc.2.0.1.t09468-RA">
    <property type="protein sequence ID" value="nRc.2.0.1.t09468-RA"/>
    <property type="gene ID" value="nRc.2.0.1.g09468"/>
</dbReference>
<evidence type="ECO:0000313" key="1">
    <source>
        <dbReference type="Proteomes" id="UP000887565"/>
    </source>
</evidence>
<protein>
    <submittedName>
        <fullName evidence="2">Uncharacterized protein</fullName>
    </submittedName>
</protein>
<dbReference type="AlphaFoldDB" id="A0A915I5Q9"/>
<dbReference type="Proteomes" id="UP000887565">
    <property type="component" value="Unplaced"/>
</dbReference>
<evidence type="ECO:0000313" key="2">
    <source>
        <dbReference type="WBParaSite" id="nRc.2.0.1.t09468-RA"/>
    </source>
</evidence>
<name>A0A915I5Q9_ROMCU</name>
<sequence length="69" mass="7666">MKGSLSVGGQKVDVETFGLLFRYAVEDQLFAGRKTAVDTGLLKICMCESEKSMSMKNELVWCSRSEVNL</sequence>
<accession>A0A915I5Q9</accession>